<dbReference type="RefSeq" id="WP_109985786.1">
    <property type="nucleotide sequence ID" value="NZ_QGTD01000021.1"/>
</dbReference>
<dbReference type="PANTHER" id="PTHR34070:SF1">
    <property type="entry name" value="DNA ALKYLATION REPAIR PROTEIN"/>
    <property type="match status" value="1"/>
</dbReference>
<evidence type="ECO:0000313" key="1">
    <source>
        <dbReference type="EMBL" id="PWU66661.1"/>
    </source>
</evidence>
<sequence>MDTHTSERFIHELQQYQNEAGIEKMKRFFKGSDENTKCLGLNMRTVFQIAKQFTDMPLTEVERLLESDYYEVRMGAVSIMDFQAKTKKLPEENRQALYDLYIRRHDRINNWDFVDRAAPSVIGTYLLDKPKDKLYEMAHSSNIWERRTAMVSTYSFIRNGNTEDTFAIAEILVHDPEDLINKAVGSFIREAGKKDEDRLKSFLNKHAHTMPRVTLRYAIEKFDKSTRDYYLTLKKKEK</sequence>
<evidence type="ECO:0000313" key="2">
    <source>
        <dbReference type="Proteomes" id="UP000245624"/>
    </source>
</evidence>
<dbReference type="PANTHER" id="PTHR34070">
    <property type="entry name" value="ARMADILLO-TYPE FOLD"/>
    <property type="match status" value="1"/>
</dbReference>
<organism evidence="1 2">
    <name type="scientific">Gracilibacillus dipsosauri</name>
    <dbReference type="NCBI Taxonomy" id="178340"/>
    <lineage>
        <taxon>Bacteria</taxon>
        <taxon>Bacillati</taxon>
        <taxon>Bacillota</taxon>
        <taxon>Bacilli</taxon>
        <taxon>Bacillales</taxon>
        <taxon>Bacillaceae</taxon>
        <taxon>Gracilibacillus</taxon>
    </lineage>
</organism>
<dbReference type="AlphaFoldDB" id="A0A317KSY0"/>
<reference evidence="1 2" key="1">
    <citation type="submission" date="2018-05" db="EMBL/GenBank/DDBJ databases">
        <title>Genomic analysis of Gracilibacillus dipsosauri DD1 reveals novel features of a salt-tolerant amylase.</title>
        <authorList>
            <person name="Deutch C.E."/>
            <person name="Yang S."/>
        </authorList>
    </citation>
    <scope>NUCLEOTIDE SEQUENCE [LARGE SCALE GENOMIC DNA]</scope>
    <source>
        <strain evidence="1 2">DD1</strain>
    </source>
</reference>
<dbReference type="Gene3D" id="1.25.10.90">
    <property type="match status" value="1"/>
</dbReference>
<dbReference type="InterPro" id="IPR014825">
    <property type="entry name" value="DNA_alkylation"/>
</dbReference>
<dbReference type="CDD" id="cd06561">
    <property type="entry name" value="AlkD_like"/>
    <property type="match status" value="1"/>
</dbReference>
<dbReference type="InterPro" id="IPR016024">
    <property type="entry name" value="ARM-type_fold"/>
</dbReference>
<dbReference type="Pfam" id="PF08713">
    <property type="entry name" value="DNA_alkylation"/>
    <property type="match status" value="1"/>
</dbReference>
<gene>
    <name evidence="1" type="ORF">DLJ74_19800</name>
</gene>
<name>A0A317KSY0_9BACI</name>
<dbReference type="Proteomes" id="UP000245624">
    <property type="component" value="Unassembled WGS sequence"/>
</dbReference>
<protein>
    <submittedName>
        <fullName evidence="1">DNA alkylation repair protein</fullName>
    </submittedName>
</protein>
<dbReference type="SUPFAM" id="SSF48371">
    <property type="entry name" value="ARM repeat"/>
    <property type="match status" value="1"/>
</dbReference>
<comment type="caution">
    <text evidence="1">The sequence shown here is derived from an EMBL/GenBank/DDBJ whole genome shotgun (WGS) entry which is preliminary data.</text>
</comment>
<proteinExistence type="predicted"/>
<dbReference type="EMBL" id="QGTD01000021">
    <property type="protein sequence ID" value="PWU66661.1"/>
    <property type="molecule type" value="Genomic_DNA"/>
</dbReference>
<keyword evidence="2" id="KW-1185">Reference proteome</keyword>
<dbReference type="OrthoDB" id="9775346at2"/>
<accession>A0A317KSY0</accession>